<dbReference type="Proteomes" id="UP000230002">
    <property type="component" value="Unassembled WGS sequence"/>
</dbReference>
<evidence type="ECO:0000313" key="3">
    <source>
        <dbReference type="Proteomes" id="UP000230002"/>
    </source>
</evidence>
<feature type="region of interest" description="Disordered" evidence="1">
    <location>
        <begin position="1"/>
        <end position="20"/>
    </location>
</feature>
<feature type="region of interest" description="Disordered" evidence="1">
    <location>
        <begin position="58"/>
        <end position="86"/>
    </location>
</feature>
<organism evidence="2 3">
    <name type="scientific">Ganoderma sinense ZZ0214-1</name>
    <dbReference type="NCBI Taxonomy" id="1077348"/>
    <lineage>
        <taxon>Eukaryota</taxon>
        <taxon>Fungi</taxon>
        <taxon>Dikarya</taxon>
        <taxon>Basidiomycota</taxon>
        <taxon>Agaricomycotina</taxon>
        <taxon>Agaricomycetes</taxon>
        <taxon>Polyporales</taxon>
        <taxon>Polyporaceae</taxon>
        <taxon>Ganoderma</taxon>
    </lineage>
</organism>
<accession>A0A2G8SF59</accession>
<dbReference type="OrthoDB" id="1938591at2759"/>
<name>A0A2G8SF59_9APHY</name>
<dbReference type="EMBL" id="AYKW01000011">
    <property type="protein sequence ID" value="PIL32402.1"/>
    <property type="molecule type" value="Genomic_DNA"/>
</dbReference>
<protein>
    <submittedName>
        <fullName evidence="2">Uncharacterized protein</fullName>
    </submittedName>
</protein>
<dbReference type="AlphaFoldDB" id="A0A2G8SF59"/>
<comment type="caution">
    <text evidence="2">The sequence shown here is derived from an EMBL/GenBank/DDBJ whole genome shotgun (WGS) entry which is preliminary data.</text>
</comment>
<evidence type="ECO:0000313" key="2">
    <source>
        <dbReference type="EMBL" id="PIL32402.1"/>
    </source>
</evidence>
<reference evidence="2 3" key="1">
    <citation type="journal article" date="2015" name="Sci. Rep.">
        <title>Chromosome-level genome map provides insights into diverse defense mechanisms in the medicinal fungus Ganoderma sinense.</title>
        <authorList>
            <person name="Zhu Y."/>
            <person name="Xu J."/>
            <person name="Sun C."/>
            <person name="Zhou S."/>
            <person name="Xu H."/>
            <person name="Nelson D.R."/>
            <person name="Qian J."/>
            <person name="Song J."/>
            <person name="Luo H."/>
            <person name="Xiang L."/>
            <person name="Li Y."/>
            <person name="Xu Z."/>
            <person name="Ji A."/>
            <person name="Wang L."/>
            <person name="Lu S."/>
            <person name="Hayward A."/>
            <person name="Sun W."/>
            <person name="Li X."/>
            <person name="Schwartz D.C."/>
            <person name="Wang Y."/>
            <person name="Chen S."/>
        </authorList>
    </citation>
    <scope>NUCLEOTIDE SEQUENCE [LARGE SCALE GENOMIC DNA]</scope>
    <source>
        <strain evidence="2 3">ZZ0214-1</strain>
    </source>
</reference>
<dbReference type="STRING" id="1077348.A0A2G8SF59"/>
<evidence type="ECO:0000256" key="1">
    <source>
        <dbReference type="SAM" id="MobiDB-lite"/>
    </source>
</evidence>
<keyword evidence="3" id="KW-1185">Reference proteome</keyword>
<sequence>MPILNAPTGGAQPTQRPNPISTFVPITFQYGPLDRDTFTKAYFQQRLPKHPIDQSILSLDSQQSPDQSSQSTWAHTPQEDGLSDLKDPKVISEIMSYANLSVQEMHARGVQPQIISFVERNREQLRSTLETQRSFAQGIQNAALQSQPCSISNPAAMGN</sequence>
<gene>
    <name evidence="2" type="ORF">GSI_05648</name>
</gene>
<feature type="compositionally biased region" description="Polar residues" evidence="1">
    <location>
        <begin position="11"/>
        <end position="20"/>
    </location>
</feature>
<feature type="compositionally biased region" description="Low complexity" evidence="1">
    <location>
        <begin position="58"/>
        <end position="71"/>
    </location>
</feature>
<proteinExistence type="predicted"/>